<sequence length="54" mass="5949">METFAYRAQECGSRLEVWVGRPPDVGAARVDATRAVLTARRITAVLYGCRSCFA</sequence>
<protein>
    <submittedName>
        <fullName evidence="1">Uncharacterized protein</fullName>
    </submittedName>
</protein>
<reference evidence="1" key="2">
    <citation type="submission" date="2020-09" db="EMBL/GenBank/DDBJ databases">
        <authorList>
            <person name="Sun Q."/>
            <person name="Zhou Y."/>
        </authorList>
    </citation>
    <scope>NUCLEOTIDE SEQUENCE</scope>
    <source>
        <strain evidence="1">CGMCC 1.12919</strain>
    </source>
</reference>
<evidence type="ECO:0000313" key="2">
    <source>
        <dbReference type="Proteomes" id="UP000637002"/>
    </source>
</evidence>
<comment type="caution">
    <text evidence="1">The sequence shown here is derived from an EMBL/GenBank/DDBJ whole genome shotgun (WGS) entry which is preliminary data.</text>
</comment>
<dbReference type="AlphaFoldDB" id="A0A916TXQ6"/>
<keyword evidence="2" id="KW-1185">Reference proteome</keyword>
<proteinExistence type="predicted"/>
<dbReference type="EMBL" id="BMGG01000001">
    <property type="protein sequence ID" value="GGC48355.1"/>
    <property type="molecule type" value="Genomic_DNA"/>
</dbReference>
<gene>
    <name evidence="1" type="ORF">GCM10010994_04430</name>
</gene>
<evidence type="ECO:0000313" key="1">
    <source>
        <dbReference type="EMBL" id="GGC48355.1"/>
    </source>
</evidence>
<name>A0A916TXQ6_9HYPH</name>
<dbReference type="Proteomes" id="UP000637002">
    <property type="component" value="Unassembled WGS sequence"/>
</dbReference>
<accession>A0A916TXQ6</accession>
<organism evidence="1 2">
    <name type="scientific">Chelatococcus reniformis</name>
    <dbReference type="NCBI Taxonomy" id="1494448"/>
    <lineage>
        <taxon>Bacteria</taxon>
        <taxon>Pseudomonadati</taxon>
        <taxon>Pseudomonadota</taxon>
        <taxon>Alphaproteobacteria</taxon>
        <taxon>Hyphomicrobiales</taxon>
        <taxon>Chelatococcaceae</taxon>
        <taxon>Chelatococcus</taxon>
    </lineage>
</organism>
<reference evidence="1" key="1">
    <citation type="journal article" date="2014" name="Int. J. Syst. Evol. Microbiol.">
        <title>Complete genome sequence of Corynebacterium casei LMG S-19264T (=DSM 44701T), isolated from a smear-ripened cheese.</title>
        <authorList>
            <consortium name="US DOE Joint Genome Institute (JGI-PGF)"/>
            <person name="Walter F."/>
            <person name="Albersmeier A."/>
            <person name="Kalinowski J."/>
            <person name="Ruckert C."/>
        </authorList>
    </citation>
    <scope>NUCLEOTIDE SEQUENCE</scope>
    <source>
        <strain evidence="1">CGMCC 1.12919</strain>
    </source>
</reference>